<evidence type="ECO:0000256" key="6">
    <source>
        <dbReference type="SAM" id="MobiDB-lite"/>
    </source>
</evidence>
<feature type="transmembrane region" description="Helical" evidence="7">
    <location>
        <begin position="266"/>
        <end position="291"/>
    </location>
</feature>
<reference evidence="8 9" key="1">
    <citation type="submission" date="2024-09" db="EMBL/GenBank/DDBJ databases">
        <authorList>
            <person name="Sun Q."/>
            <person name="Mori K."/>
        </authorList>
    </citation>
    <scope>NUCLEOTIDE SEQUENCE [LARGE SCALE GENOMIC DNA]</scope>
    <source>
        <strain evidence="8 9">JCM 1342</strain>
    </source>
</reference>
<evidence type="ECO:0000256" key="1">
    <source>
        <dbReference type="ARBA" id="ARBA00004651"/>
    </source>
</evidence>
<evidence type="ECO:0000256" key="7">
    <source>
        <dbReference type="SAM" id="Phobius"/>
    </source>
</evidence>
<protein>
    <submittedName>
        <fullName evidence="8">YihY/virulence factor BrkB family protein</fullName>
    </submittedName>
</protein>
<evidence type="ECO:0000256" key="5">
    <source>
        <dbReference type="ARBA" id="ARBA00023136"/>
    </source>
</evidence>
<comment type="subcellular location">
    <subcellularLocation>
        <location evidence="1">Cell membrane</location>
        <topology evidence="1">Multi-pass membrane protein</topology>
    </subcellularLocation>
</comment>
<feature type="region of interest" description="Disordered" evidence="6">
    <location>
        <begin position="391"/>
        <end position="441"/>
    </location>
</feature>
<evidence type="ECO:0000313" key="9">
    <source>
        <dbReference type="Proteomes" id="UP001589611"/>
    </source>
</evidence>
<proteinExistence type="predicted"/>
<comment type="caution">
    <text evidence="8">The sequence shown here is derived from an EMBL/GenBank/DDBJ whole genome shotgun (WGS) entry which is preliminary data.</text>
</comment>
<dbReference type="RefSeq" id="WP_344712225.1">
    <property type="nucleotide sequence ID" value="NZ_BAAAWH010000001.1"/>
</dbReference>
<evidence type="ECO:0000256" key="2">
    <source>
        <dbReference type="ARBA" id="ARBA00022475"/>
    </source>
</evidence>
<organism evidence="8 9">
    <name type="scientific">Microbacterium terregens</name>
    <dbReference type="NCBI Taxonomy" id="69363"/>
    <lineage>
        <taxon>Bacteria</taxon>
        <taxon>Bacillati</taxon>
        <taxon>Actinomycetota</taxon>
        <taxon>Actinomycetes</taxon>
        <taxon>Micrococcales</taxon>
        <taxon>Microbacteriaceae</taxon>
        <taxon>Microbacterium</taxon>
    </lineage>
</organism>
<evidence type="ECO:0000256" key="4">
    <source>
        <dbReference type="ARBA" id="ARBA00022989"/>
    </source>
</evidence>
<keyword evidence="4 7" id="KW-1133">Transmembrane helix</keyword>
<keyword evidence="3 7" id="KW-0812">Transmembrane</keyword>
<feature type="transmembrane region" description="Helical" evidence="7">
    <location>
        <begin position="142"/>
        <end position="164"/>
    </location>
</feature>
<feature type="transmembrane region" description="Helical" evidence="7">
    <location>
        <begin position="190"/>
        <end position="214"/>
    </location>
</feature>
<dbReference type="Proteomes" id="UP001589611">
    <property type="component" value="Unassembled WGS sequence"/>
</dbReference>
<name>A0ABV5T1G8_9MICO</name>
<evidence type="ECO:0000313" key="8">
    <source>
        <dbReference type="EMBL" id="MFB9645742.1"/>
    </source>
</evidence>
<dbReference type="EMBL" id="JBHMBE010000003">
    <property type="protein sequence ID" value="MFB9645742.1"/>
    <property type="molecule type" value="Genomic_DNA"/>
</dbReference>
<feature type="transmembrane region" description="Helical" evidence="7">
    <location>
        <begin position="234"/>
        <end position="254"/>
    </location>
</feature>
<keyword evidence="9" id="KW-1185">Reference proteome</keyword>
<evidence type="ECO:0000256" key="3">
    <source>
        <dbReference type="ARBA" id="ARBA00022692"/>
    </source>
</evidence>
<accession>A0ABV5T1G8</accession>
<feature type="transmembrane region" description="Helical" evidence="7">
    <location>
        <begin position="69"/>
        <end position="92"/>
    </location>
</feature>
<dbReference type="PANTHER" id="PTHR30213">
    <property type="entry name" value="INNER MEMBRANE PROTEIN YHJD"/>
    <property type="match status" value="1"/>
</dbReference>
<feature type="region of interest" description="Disordered" evidence="6">
    <location>
        <begin position="1"/>
        <end position="23"/>
    </location>
</feature>
<sequence>MSEKSASDGRSAAADPVDEEETLRQRLEATQGSLRERIDEPIQAATRLTRKTMAWFPVRVWRHFLQNNGFLLGAGISYQALFAIFAVIYVAFAVTGLWLGGNTDAVNAVIALINSYIPGLIGPDGVITTAEVQQIASSTTGVLSVTGLIAFGAVIWTAIGWVTYSRRGVRDMFGIPPDRRSYVLLKARDLVAAVIFGAALIVGAALTWVSSWALSWILSLFGIDLGAGMVDVSIRIGSVIVSFAINAAALAALFRFLTGTSLRWRVIWPGALLGGAALTVLQLGAGLLLSYTPSNPLLATFAIFVGLLLWFKISGIIMLVAAAWIAVASHDRDIPILAPTEAERIAAEHRALLLAAQVRLRAAREARASAPWYRVWRADFALREAEDDLRRVEASAPPPPVTSKRAAREAARRAAKKVKAVTPAVPDAAEPPRAQHVRDDR</sequence>
<dbReference type="PANTHER" id="PTHR30213:SF1">
    <property type="entry name" value="INNER MEMBRANE PROTEIN YHJD"/>
    <property type="match status" value="1"/>
</dbReference>
<gene>
    <name evidence="8" type="ORF">ACFFPJ_08015</name>
</gene>
<keyword evidence="5 7" id="KW-0472">Membrane</keyword>
<feature type="transmembrane region" description="Helical" evidence="7">
    <location>
        <begin position="297"/>
        <end position="327"/>
    </location>
</feature>
<dbReference type="Pfam" id="PF03631">
    <property type="entry name" value="Virul_fac_BrkB"/>
    <property type="match status" value="1"/>
</dbReference>
<keyword evidence="2" id="KW-1003">Cell membrane</keyword>
<dbReference type="InterPro" id="IPR017039">
    <property type="entry name" value="Virul_fac_BrkB"/>
</dbReference>